<dbReference type="GO" id="GO:0005634">
    <property type="term" value="C:nucleus"/>
    <property type="evidence" value="ECO:0007669"/>
    <property type="project" value="UniProtKB-SubCell"/>
</dbReference>
<keyword evidence="11" id="KW-1185">Reference proteome</keyword>
<reference evidence="10 11" key="1">
    <citation type="submission" date="2017-12" db="EMBL/GenBank/DDBJ databases">
        <title>Sequencing, de novo assembly and annotation of complete genome of a new Thraustochytrid species, strain FCC1311.</title>
        <authorList>
            <person name="Sedici K."/>
            <person name="Godart F."/>
            <person name="Aiese Cigliano R."/>
            <person name="Sanseverino W."/>
            <person name="Barakat M."/>
            <person name="Ortet P."/>
            <person name="Marechal E."/>
            <person name="Cagnac O."/>
            <person name="Amato A."/>
        </authorList>
    </citation>
    <scope>NUCLEOTIDE SEQUENCE [LARGE SCALE GENOMIC DNA]</scope>
</reference>
<feature type="compositionally biased region" description="Low complexity" evidence="8">
    <location>
        <begin position="107"/>
        <end position="132"/>
    </location>
</feature>
<evidence type="ECO:0000259" key="9">
    <source>
        <dbReference type="PROSITE" id="PS50157"/>
    </source>
</evidence>
<name>A0A2R5GCV7_9STRA</name>
<dbReference type="PANTHER" id="PTHR24394">
    <property type="entry name" value="ZINC FINGER PROTEIN"/>
    <property type="match status" value="1"/>
</dbReference>
<dbReference type="PROSITE" id="PS00028">
    <property type="entry name" value="ZINC_FINGER_C2H2_1"/>
    <property type="match status" value="4"/>
</dbReference>
<feature type="region of interest" description="Disordered" evidence="8">
    <location>
        <begin position="42"/>
        <end position="67"/>
    </location>
</feature>
<evidence type="ECO:0000256" key="8">
    <source>
        <dbReference type="SAM" id="MobiDB-lite"/>
    </source>
</evidence>
<dbReference type="GO" id="GO:0000981">
    <property type="term" value="F:DNA-binding transcription factor activity, RNA polymerase II-specific"/>
    <property type="evidence" value="ECO:0007669"/>
    <property type="project" value="TreeGrafter"/>
</dbReference>
<accession>A0A2R5GCV7</accession>
<evidence type="ECO:0000256" key="5">
    <source>
        <dbReference type="ARBA" id="ARBA00022833"/>
    </source>
</evidence>
<organism evidence="10 11">
    <name type="scientific">Hondaea fermentalgiana</name>
    <dbReference type="NCBI Taxonomy" id="2315210"/>
    <lineage>
        <taxon>Eukaryota</taxon>
        <taxon>Sar</taxon>
        <taxon>Stramenopiles</taxon>
        <taxon>Bigyra</taxon>
        <taxon>Labyrinthulomycetes</taxon>
        <taxon>Thraustochytrida</taxon>
        <taxon>Thraustochytriidae</taxon>
        <taxon>Hondaea</taxon>
    </lineage>
</organism>
<dbReference type="EMBL" id="BEYU01000032">
    <property type="protein sequence ID" value="GBG27538.1"/>
    <property type="molecule type" value="Genomic_DNA"/>
</dbReference>
<keyword evidence="6" id="KW-0539">Nucleus</keyword>
<dbReference type="GO" id="GO:0008270">
    <property type="term" value="F:zinc ion binding"/>
    <property type="evidence" value="ECO:0007669"/>
    <property type="project" value="UniProtKB-KW"/>
</dbReference>
<protein>
    <submittedName>
        <fullName evidence="10">Zinc finger protein</fullName>
    </submittedName>
</protein>
<feature type="domain" description="C2H2-type" evidence="9">
    <location>
        <begin position="514"/>
        <end position="544"/>
    </location>
</feature>
<proteinExistence type="predicted"/>
<keyword evidence="4 7" id="KW-0863">Zinc-finger</keyword>
<evidence type="ECO:0000256" key="3">
    <source>
        <dbReference type="ARBA" id="ARBA00022737"/>
    </source>
</evidence>
<feature type="domain" description="C2H2-type" evidence="9">
    <location>
        <begin position="545"/>
        <end position="575"/>
    </location>
</feature>
<dbReference type="SMART" id="SM00355">
    <property type="entry name" value="ZnF_C2H2"/>
    <property type="match status" value="4"/>
</dbReference>
<dbReference type="PANTHER" id="PTHR24394:SF29">
    <property type="entry name" value="MYONEURIN"/>
    <property type="match status" value="1"/>
</dbReference>
<keyword evidence="2" id="KW-0479">Metal-binding</keyword>
<feature type="region of interest" description="Disordered" evidence="8">
    <location>
        <begin position="107"/>
        <end position="184"/>
    </location>
</feature>
<dbReference type="InParanoid" id="A0A2R5GCV7"/>
<evidence type="ECO:0000256" key="1">
    <source>
        <dbReference type="ARBA" id="ARBA00004123"/>
    </source>
</evidence>
<sequence length="600" mass="64909">MYETVGNENIGNEAGEEMAWLDNFEDIEDEHGAPSDISIAWSREDAERGGNAKDDLVSPSIGPSQAAAEEDGLEALQLKPIDLIFLNEPDAETEAHEGDHAAARMASQNAATAPAAPSAAATATVSAAADAPPSRPRHAMMPTHMPRHSEAALSSREERRSREERMLARSPANPSASSVHVHPGHMPAMAPYPYALGAPPHHHQQHPYPMAAAPVYRAGPDPSHIDAHLKLQERQLLAQYHEIQLARHALQVRAQYMHEAQYMHDAHLLAREQQAQYMHAAAAAAAAAGAAPMTPAAAAAYQTHRQGPLGHSRHAMLQRANSDGCATMRPLGSAAYANGVAHHGPVTAAAAAAAATPLSASARAAAAAGGAAGASDLHRATSDDRHCAKRRLSEHYGHHGCISPKNANVKRFAALGINDTPSPTSSPEPDTNQGVKTAMPELHATRVTKANRRSVCEFCLRKFDAPDDLLEHREKHILGENSFTCVQPGCHKTYSTGEGLRLHVRNVHLDAKIWRCLADDCGRSFVRQSDLRMHIIRIHSNIRPFPCVLETCKKSFACHSELRRHVQSCHKVSCPKPEDCKPVVNPMDLAFVKRLMLKLE</sequence>
<evidence type="ECO:0000256" key="2">
    <source>
        <dbReference type="ARBA" id="ARBA00022723"/>
    </source>
</evidence>
<dbReference type="InterPro" id="IPR036236">
    <property type="entry name" value="Znf_C2H2_sf"/>
</dbReference>
<dbReference type="SUPFAM" id="SSF57667">
    <property type="entry name" value="beta-beta-alpha zinc fingers"/>
    <property type="match status" value="1"/>
</dbReference>
<feature type="compositionally biased region" description="Basic and acidic residues" evidence="8">
    <location>
        <begin position="147"/>
        <end position="167"/>
    </location>
</feature>
<dbReference type="Pfam" id="PF00096">
    <property type="entry name" value="zf-C2H2"/>
    <property type="match status" value="1"/>
</dbReference>
<comment type="subcellular location">
    <subcellularLocation>
        <location evidence="1">Nucleus</location>
    </subcellularLocation>
</comment>
<keyword evidence="3" id="KW-0677">Repeat</keyword>
<dbReference type="Gene3D" id="3.30.160.60">
    <property type="entry name" value="Classic Zinc Finger"/>
    <property type="match status" value="3"/>
</dbReference>
<evidence type="ECO:0000256" key="4">
    <source>
        <dbReference type="ARBA" id="ARBA00022771"/>
    </source>
</evidence>
<feature type="compositionally biased region" description="Basic and acidic residues" evidence="8">
    <location>
        <begin position="42"/>
        <end position="56"/>
    </location>
</feature>
<dbReference type="InterPro" id="IPR013087">
    <property type="entry name" value="Znf_C2H2_type"/>
</dbReference>
<evidence type="ECO:0000313" key="11">
    <source>
        <dbReference type="Proteomes" id="UP000241890"/>
    </source>
</evidence>
<comment type="caution">
    <text evidence="10">The sequence shown here is derived from an EMBL/GenBank/DDBJ whole genome shotgun (WGS) entry which is preliminary data.</text>
</comment>
<dbReference type="AlphaFoldDB" id="A0A2R5GCV7"/>
<gene>
    <name evidence="10" type="ORF">FCC1311_037612</name>
</gene>
<dbReference type="PROSITE" id="PS50157">
    <property type="entry name" value="ZINC_FINGER_C2H2_2"/>
    <property type="match status" value="3"/>
</dbReference>
<dbReference type="OrthoDB" id="8117402at2759"/>
<evidence type="ECO:0000256" key="6">
    <source>
        <dbReference type="ARBA" id="ARBA00023242"/>
    </source>
</evidence>
<evidence type="ECO:0000256" key="7">
    <source>
        <dbReference type="PROSITE-ProRule" id="PRU00042"/>
    </source>
</evidence>
<dbReference type="Proteomes" id="UP000241890">
    <property type="component" value="Unassembled WGS sequence"/>
</dbReference>
<evidence type="ECO:0000313" key="10">
    <source>
        <dbReference type="EMBL" id="GBG27538.1"/>
    </source>
</evidence>
<keyword evidence="5" id="KW-0862">Zinc</keyword>
<feature type="domain" description="C2H2-type" evidence="9">
    <location>
        <begin position="483"/>
        <end position="513"/>
    </location>
</feature>